<evidence type="ECO:0000313" key="1">
    <source>
        <dbReference type="EMBL" id="GAF69974.1"/>
    </source>
</evidence>
<sequence length="89" mass="10732">MLEHIELDPPFEKPTVNRPLNRFGLNRSKWYHTEDVCKLLKISPKLYSWREKKGYYPQVARKGRIRTFTEQDIEGILALTTELKKDRNW</sequence>
<organism evidence="1">
    <name type="scientific">marine sediment metagenome</name>
    <dbReference type="NCBI Taxonomy" id="412755"/>
    <lineage>
        <taxon>unclassified sequences</taxon>
        <taxon>metagenomes</taxon>
        <taxon>ecological metagenomes</taxon>
    </lineage>
</organism>
<gene>
    <name evidence="1" type="ORF">S01H1_07594</name>
</gene>
<comment type="caution">
    <text evidence="1">The sequence shown here is derived from an EMBL/GenBank/DDBJ whole genome shotgun (WGS) entry which is preliminary data.</text>
</comment>
<name>X0RME6_9ZZZZ</name>
<reference evidence="1" key="1">
    <citation type="journal article" date="2014" name="Front. Microbiol.">
        <title>High frequency of phylogenetically diverse reductive dehalogenase-homologous genes in deep subseafloor sedimentary metagenomes.</title>
        <authorList>
            <person name="Kawai M."/>
            <person name="Futagami T."/>
            <person name="Toyoda A."/>
            <person name="Takaki Y."/>
            <person name="Nishi S."/>
            <person name="Hori S."/>
            <person name="Arai W."/>
            <person name="Tsubouchi T."/>
            <person name="Morono Y."/>
            <person name="Uchiyama I."/>
            <person name="Ito T."/>
            <person name="Fujiyama A."/>
            <person name="Inagaki F."/>
            <person name="Takami H."/>
        </authorList>
    </citation>
    <scope>NUCLEOTIDE SEQUENCE</scope>
    <source>
        <strain evidence="1">Expedition CK06-06</strain>
    </source>
</reference>
<evidence type="ECO:0008006" key="2">
    <source>
        <dbReference type="Google" id="ProtNLM"/>
    </source>
</evidence>
<feature type="non-terminal residue" evidence="1">
    <location>
        <position position="89"/>
    </location>
</feature>
<dbReference type="EMBL" id="BARS01003908">
    <property type="protein sequence ID" value="GAF69974.1"/>
    <property type="molecule type" value="Genomic_DNA"/>
</dbReference>
<proteinExistence type="predicted"/>
<dbReference type="AlphaFoldDB" id="X0RME6"/>
<accession>X0RME6</accession>
<protein>
    <recommendedName>
        <fullName evidence="2">HTH merR-type domain-containing protein</fullName>
    </recommendedName>
</protein>